<comment type="similarity">
    <text evidence="3">Belongs to the TSSC4 family.</text>
</comment>
<evidence type="ECO:0000256" key="1">
    <source>
        <dbReference type="ARBA" id="ARBA00004123"/>
    </source>
</evidence>
<dbReference type="EMBL" id="JAHRIN010069785">
    <property type="protein sequence ID" value="MEQ2216187.1"/>
    <property type="molecule type" value="Genomic_DNA"/>
</dbReference>
<evidence type="ECO:0000256" key="7">
    <source>
        <dbReference type="ARBA" id="ARBA00023187"/>
    </source>
</evidence>
<evidence type="ECO:0000256" key="8">
    <source>
        <dbReference type="ARBA" id="ARBA00023242"/>
    </source>
</evidence>
<comment type="function">
    <text evidence="10">Protein associated with the U5 snRNP, during its maturation and its post-splicing recycling and which is required for spliceosomal tri-snRNP complex assembly in the nucleus. Has a molecular sequestering activity and transiently hinders SNRNP200 binding sites for constitutive splicing factors that intervene later during the assembly of the spliceosome and splicing. Together with its molecular sequestering activity, may also function as a molecular adapter and placeholder, coordinating the assembly of the U5 snRNP and its association with the U4/U6 di-snRNP.</text>
</comment>
<keyword evidence="4" id="KW-0963">Cytoplasm</keyword>
<feature type="compositionally biased region" description="Basic and acidic residues" evidence="11">
    <location>
        <begin position="86"/>
        <end position="106"/>
    </location>
</feature>
<feature type="compositionally biased region" description="Acidic residues" evidence="11">
    <location>
        <begin position="68"/>
        <end position="85"/>
    </location>
</feature>
<keyword evidence="6" id="KW-0747">Spliceosome</keyword>
<keyword evidence="7" id="KW-0508">mRNA splicing</keyword>
<evidence type="ECO:0000256" key="9">
    <source>
        <dbReference type="ARBA" id="ARBA00035304"/>
    </source>
</evidence>
<keyword evidence="5" id="KW-0507">mRNA processing</keyword>
<feature type="compositionally biased region" description="Polar residues" evidence="11">
    <location>
        <begin position="149"/>
        <end position="158"/>
    </location>
</feature>
<evidence type="ECO:0000256" key="3">
    <source>
        <dbReference type="ARBA" id="ARBA00010362"/>
    </source>
</evidence>
<protein>
    <recommendedName>
        <fullName evidence="9">U5 small nuclear ribonucleoprotein TSSC4</fullName>
    </recommendedName>
</protein>
<evidence type="ECO:0000313" key="13">
    <source>
        <dbReference type="Proteomes" id="UP001434883"/>
    </source>
</evidence>
<feature type="region of interest" description="Disordered" evidence="11">
    <location>
        <begin position="236"/>
        <end position="255"/>
    </location>
</feature>
<reference evidence="12 13" key="1">
    <citation type="submission" date="2021-06" db="EMBL/GenBank/DDBJ databases">
        <authorList>
            <person name="Palmer J.M."/>
        </authorList>
    </citation>
    <scope>NUCLEOTIDE SEQUENCE [LARGE SCALE GENOMIC DNA]</scope>
    <source>
        <strain evidence="12 13">XC_2019</strain>
        <tissue evidence="12">Muscle</tissue>
    </source>
</reference>
<dbReference type="Proteomes" id="UP001434883">
    <property type="component" value="Unassembled WGS sequence"/>
</dbReference>
<organism evidence="12 13">
    <name type="scientific">Xenoophorus captivus</name>
    <dbReference type="NCBI Taxonomy" id="1517983"/>
    <lineage>
        <taxon>Eukaryota</taxon>
        <taxon>Metazoa</taxon>
        <taxon>Chordata</taxon>
        <taxon>Craniata</taxon>
        <taxon>Vertebrata</taxon>
        <taxon>Euteleostomi</taxon>
        <taxon>Actinopterygii</taxon>
        <taxon>Neopterygii</taxon>
        <taxon>Teleostei</taxon>
        <taxon>Neoteleostei</taxon>
        <taxon>Acanthomorphata</taxon>
        <taxon>Ovalentaria</taxon>
        <taxon>Atherinomorphae</taxon>
        <taxon>Cyprinodontiformes</taxon>
        <taxon>Goodeidae</taxon>
        <taxon>Xenoophorus</taxon>
    </lineage>
</organism>
<feature type="region of interest" description="Disordered" evidence="11">
    <location>
        <begin position="1"/>
        <end position="21"/>
    </location>
</feature>
<dbReference type="PANTHER" id="PTHR13445">
    <property type="entry name" value="TUMOR SUPPRESSING SUBTRANSFERABLE CANDIDATE 4 TSSC4"/>
    <property type="match status" value="1"/>
</dbReference>
<evidence type="ECO:0000256" key="4">
    <source>
        <dbReference type="ARBA" id="ARBA00022490"/>
    </source>
</evidence>
<dbReference type="Pfam" id="PF15264">
    <property type="entry name" value="TSSC4"/>
    <property type="match status" value="1"/>
</dbReference>
<feature type="region of interest" description="Disordered" evidence="11">
    <location>
        <begin position="148"/>
        <end position="181"/>
    </location>
</feature>
<keyword evidence="13" id="KW-1185">Reference proteome</keyword>
<accession>A0ABV0S9I8</accession>
<evidence type="ECO:0000313" key="12">
    <source>
        <dbReference type="EMBL" id="MEQ2216187.1"/>
    </source>
</evidence>
<dbReference type="InterPro" id="IPR029338">
    <property type="entry name" value="TSSC4"/>
</dbReference>
<sequence length="334" mass="37364">MCFRTTKCPSLQDKQGPHDRSTNDVWRHVIQLSCSGVPCFTHSPTTHIAQHRSSGKQALNVRDHEESGNSDDELELSASDESEPEEAPRDAPFDPELDHSDEDKEVMTSALGFAPTPQSNFTLSGGSSAFSDRSRSIFACLDSVEKHSVSSLNQGNSAESRKKSHPPSPSPIPVKKRGVPDYLVHPERWTRYSLEDVVESSDQDNRRVAHQFLSSLQQETKSDPHCDTQKRMIFSRPKRPLKEQVAAQLSPDLQGKEKELQLSHLVQEDEDNEGRERAEAGVQTAEKTKQGEKSISGPVALEVEKKLDESNINYASFRKTKAKNYRKNSGEKED</sequence>
<dbReference type="PANTHER" id="PTHR13445:SF3">
    <property type="entry name" value="U5 SMALL NUCLEAR RIBONUCLEOPROTEIN TSSC4"/>
    <property type="match status" value="1"/>
</dbReference>
<comment type="subcellular location">
    <subcellularLocation>
        <location evidence="2">Cytoplasm</location>
    </subcellularLocation>
    <subcellularLocation>
        <location evidence="1">Nucleus</location>
    </subcellularLocation>
</comment>
<comment type="caution">
    <text evidence="12">The sequence shown here is derived from an EMBL/GenBank/DDBJ whole genome shotgun (WGS) entry which is preliminary data.</text>
</comment>
<evidence type="ECO:0000256" key="11">
    <source>
        <dbReference type="SAM" id="MobiDB-lite"/>
    </source>
</evidence>
<evidence type="ECO:0000256" key="2">
    <source>
        <dbReference type="ARBA" id="ARBA00004496"/>
    </source>
</evidence>
<feature type="region of interest" description="Disordered" evidence="11">
    <location>
        <begin position="262"/>
        <end position="296"/>
    </location>
</feature>
<name>A0ABV0S9I8_9TELE</name>
<keyword evidence="8" id="KW-0539">Nucleus</keyword>
<proteinExistence type="inferred from homology"/>
<feature type="region of interest" description="Disordered" evidence="11">
    <location>
        <begin position="48"/>
        <end position="108"/>
    </location>
</feature>
<evidence type="ECO:0000256" key="5">
    <source>
        <dbReference type="ARBA" id="ARBA00022664"/>
    </source>
</evidence>
<evidence type="ECO:0000256" key="6">
    <source>
        <dbReference type="ARBA" id="ARBA00022728"/>
    </source>
</evidence>
<evidence type="ECO:0000256" key="10">
    <source>
        <dbReference type="ARBA" id="ARBA00045970"/>
    </source>
</evidence>
<gene>
    <name evidence="12" type="ORF">XENOCAPTIV_012112</name>
</gene>